<dbReference type="PROSITE" id="PS50991">
    <property type="entry name" value="PYR_CT"/>
    <property type="match status" value="1"/>
</dbReference>
<dbReference type="Pfam" id="PF22617">
    <property type="entry name" value="HCS_D2"/>
    <property type="match status" value="1"/>
</dbReference>
<dbReference type="PROSITE" id="PS00815">
    <property type="entry name" value="AIPM_HOMOCIT_SYNTH_1"/>
    <property type="match status" value="1"/>
</dbReference>
<evidence type="ECO:0000256" key="6">
    <source>
        <dbReference type="ARBA" id="ARBA00023304"/>
    </source>
</evidence>
<dbReference type="Pfam" id="PF00682">
    <property type="entry name" value="HMGL-like"/>
    <property type="match status" value="1"/>
</dbReference>
<dbReference type="GO" id="GO:0003852">
    <property type="term" value="F:2-isopropylmalate synthase activity"/>
    <property type="evidence" value="ECO:0007669"/>
    <property type="project" value="InterPro"/>
</dbReference>
<proteinExistence type="inferred from homology"/>
<keyword evidence="5 9" id="KW-0808">Transferase</keyword>
<dbReference type="PANTHER" id="PTHR43538">
    <property type="entry name" value="ALPHA-IPM SYNTHASE/HOMOCITRATE SYNTHASE"/>
    <property type="match status" value="1"/>
</dbReference>
<dbReference type="InterPro" id="IPR013785">
    <property type="entry name" value="Aldolase_TIM"/>
</dbReference>
<organism evidence="11 12">
    <name type="scientific">Nocardioides terrae</name>
    <dbReference type="NCBI Taxonomy" id="574651"/>
    <lineage>
        <taxon>Bacteria</taxon>
        <taxon>Bacillati</taxon>
        <taxon>Actinomycetota</taxon>
        <taxon>Actinomycetes</taxon>
        <taxon>Propionibacteriales</taxon>
        <taxon>Nocardioidaceae</taxon>
        <taxon>Nocardioides</taxon>
    </lineage>
</organism>
<dbReference type="Gene3D" id="1.10.238.260">
    <property type="match status" value="1"/>
</dbReference>
<dbReference type="Pfam" id="PF08502">
    <property type="entry name" value="LeuA_dimer"/>
    <property type="match status" value="1"/>
</dbReference>
<evidence type="ECO:0000256" key="1">
    <source>
        <dbReference type="ARBA" id="ARBA00004743"/>
    </source>
</evidence>
<dbReference type="GO" id="GO:0043714">
    <property type="term" value="F:(R)-citramalate synthase activity"/>
    <property type="evidence" value="ECO:0007669"/>
    <property type="project" value="UniProtKB-UniRule"/>
</dbReference>
<comment type="pathway">
    <text evidence="1">Amino-acid biosynthesis; L-isoleucine biosynthesis; 2-oxobutanoate from pyruvate: step 1/3.</text>
</comment>
<evidence type="ECO:0000313" key="11">
    <source>
        <dbReference type="EMBL" id="SFC40823.1"/>
    </source>
</evidence>
<dbReference type="InterPro" id="IPR013709">
    <property type="entry name" value="2-isopropylmalate_synth_dimer"/>
</dbReference>
<feature type="domain" description="Pyruvate carboxyltransferase" evidence="10">
    <location>
        <begin position="4"/>
        <end position="274"/>
    </location>
</feature>
<dbReference type="InterPro" id="IPR002034">
    <property type="entry name" value="AIPM/Hcit_synth_CS"/>
</dbReference>
<dbReference type="InterPro" id="IPR054691">
    <property type="entry name" value="LeuA/HCS_post-cat"/>
</dbReference>
<dbReference type="AlphaFoldDB" id="A0A1I1J4F2"/>
<gene>
    <name evidence="11" type="ORF">SAMN04487968_106104</name>
</gene>
<evidence type="ECO:0000256" key="5">
    <source>
        <dbReference type="ARBA" id="ARBA00022679"/>
    </source>
</evidence>
<keyword evidence="6" id="KW-0100">Branched-chain amino acid biosynthesis</keyword>
<dbReference type="SMART" id="SM00917">
    <property type="entry name" value="LeuA_dimer"/>
    <property type="match status" value="1"/>
</dbReference>
<dbReference type="EMBL" id="FOLB01000006">
    <property type="protein sequence ID" value="SFC40823.1"/>
    <property type="molecule type" value="Genomic_DNA"/>
</dbReference>
<dbReference type="InterPro" id="IPR000891">
    <property type="entry name" value="PYR_CT"/>
</dbReference>
<evidence type="ECO:0000313" key="12">
    <source>
        <dbReference type="Proteomes" id="UP000198832"/>
    </source>
</evidence>
<dbReference type="GO" id="GO:0009098">
    <property type="term" value="P:L-leucine biosynthetic process"/>
    <property type="evidence" value="ECO:0007669"/>
    <property type="project" value="InterPro"/>
</dbReference>
<dbReference type="Gene3D" id="3.30.160.270">
    <property type="match status" value="1"/>
</dbReference>
<dbReference type="PANTHER" id="PTHR43538:SF1">
    <property type="entry name" value="(R)-CITRAMALATE SYNTHASE"/>
    <property type="match status" value="1"/>
</dbReference>
<comment type="similarity">
    <text evidence="2 9">Belongs to the alpha-IPM synthase/homocitrate synthase family.</text>
</comment>
<comment type="catalytic activity">
    <reaction evidence="7">
        <text>pyruvate + acetyl-CoA + H2O = (3R)-citramalate + CoA + H(+)</text>
        <dbReference type="Rhea" id="RHEA:19045"/>
        <dbReference type="ChEBI" id="CHEBI:15361"/>
        <dbReference type="ChEBI" id="CHEBI:15377"/>
        <dbReference type="ChEBI" id="CHEBI:15378"/>
        <dbReference type="ChEBI" id="CHEBI:30934"/>
        <dbReference type="ChEBI" id="CHEBI:57287"/>
        <dbReference type="ChEBI" id="CHEBI:57288"/>
        <dbReference type="EC" id="2.3.3.21"/>
    </reaction>
</comment>
<dbReference type="PROSITE" id="PS00816">
    <property type="entry name" value="AIPM_HOMOCIT_SYNTH_2"/>
    <property type="match status" value="1"/>
</dbReference>
<dbReference type="RefSeq" id="WP_091123073.1">
    <property type="nucleotide sequence ID" value="NZ_FOLB01000006.1"/>
</dbReference>
<dbReference type="EC" id="2.3.3.21" evidence="8"/>
<dbReference type="GO" id="GO:0009097">
    <property type="term" value="P:isoleucine biosynthetic process"/>
    <property type="evidence" value="ECO:0007669"/>
    <property type="project" value="UniProtKB-UniRule"/>
</dbReference>
<evidence type="ECO:0000256" key="2">
    <source>
        <dbReference type="ARBA" id="ARBA00006154"/>
    </source>
</evidence>
<keyword evidence="4" id="KW-0412">Isoleucine biosynthesis</keyword>
<keyword evidence="3" id="KW-0028">Amino-acid biosynthesis</keyword>
<protein>
    <recommendedName>
        <fullName evidence="8">Citramalate synthase</fullName>
        <ecNumber evidence="8">2.3.3.21</ecNumber>
    </recommendedName>
</protein>
<dbReference type="OrthoDB" id="9803573at2"/>
<dbReference type="Gene3D" id="3.20.20.70">
    <property type="entry name" value="Aldolase class I"/>
    <property type="match status" value="1"/>
</dbReference>
<dbReference type="InterPro" id="IPR036230">
    <property type="entry name" value="LeuA_allosteric_dom_sf"/>
</dbReference>
<dbReference type="STRING" id="574651.SAMN04487968_106104"/>
<dbReference type="UniPathway" id="UPA00047">
    <property type="reaction ID" value="UER00066"/>
</dbReference>
<evidence type="ECO:0000256" key="8">
    <source>
        <dbReference type="NCBIfam" id="TIGR00977"/>
    </source>
</evidence>
<dbReference type="Proteomes" id="UP000198832">
    <property type="component" value="Unassembled WGS sequence"/>
</dbReference>
<accession>A0A1I1J4F2</accession>
<dbReference type="CDD" id="cd07941">
    <property type="entry name" value="DRE_TIM_LeuA3"/>
    <property type="match status" value="1"/>
</dbReference>
<sequence length="519" mass="55725">MSDFHVYDTTLRDGAQQEGLNLSVADKLVIARQLDGLGVGYIEGGWPGANPKDTEFFSRARSELKLEHAQLAAFGATRRAGMRAADDPLIAALRDSGAGVVTLVAKSHDRHVELALRTTLEENLAMVRDTVTHLREEGQRVFVDAEHFFDGYRANRAYALEVLRTAAEAGAEVVALCDTNGGMLPGWVADVVHDVASVVGSGGLRVGIHCHNDTGCAIANSLAAVDAGATHVQGTVNGYGERTGNADLVAVVANLELKLGRQVLPTGLLREATRTAHAIAEVTNVPPASRQPYVGSSAFAHKAGLHASAIKVDPHLYQHMDPFGVGNDMRLLVSDMAGRASIELKGRELGFELDADLARRITARVKELESNGYTFEAADASFELLLLEEVEGARPSYFEVESWRVISDHDGLTEATVKIVGDGERFVVTGEGNGPVNALDAGLRAAIGQAFPEVQQFELTDYKVRIFDESHGTDAKTRVLIETSDSDGSWVTVGVGENVIEASWEALVDGLTFGLRRHR</sequence>
<dbReference type="InterPro" id="IPR005675">
    <property type="entry name" value="Citramal_synthase"/>
</dbReference>
<evidence type="ECO:0000256" key="9">
    <source>
        <dbReference type="RuleBase" id="RU003523"/>
    </source>
</evidence>
<dbReference type="SUPFAM" id="SSF110921">
    <property type="entry name" value="2-isopropylmalate synthase LeuA, allosteric (dimerisation) domain"/>
    <property type="match status" value="1"/>
</dbReference>
<evidence type="ECO:0000259" key="10">
    <source>
        <dbReference type="PROSITE" id="PS50991"/>
    </source>
</evidence>
<evidence type="ECO:0000256" key="3">
    <source>
        <dbReference type="ARBA" id="ARBA00022605"/>
    </source>
</evidence>
<keyword evidence="12" id="KW-1185">Reference proteome</keyword>
<dbReference type="NCBIfam" id="TIGR00977">
    <property type="entry name" value="citramal_synth"/>
    <property type="match status" value="1"/>
</dbReference>
<evidence type="ECO:0000256" key="4">
    <source>
        <dbReference type="ARBA" id="ARBA00022624"/>
    </source>
</evidence>
<reference evidence="11 12" key="1">
    <citation type="submission" date="2016-10" db="EMBL/GenBank/DDBJ databases">
        <authorList>
            <person name="de Groot N.N."/>
        </authorList>
    </citation>
    <scope>NUCLEOTIDE SEQUENCE [LARGE SCALE GENOMIC DNA]</scope>
    <source>
        <strain evidence="11 12">CGMCC 1.7056</strain>
    </source>
</reference>
<dbReference type="SUPFAM" id="SSF51569">
    <property type="entry name" value="Aldolase"/>
    <property type="match status" value="1"/>
</dbReference>
<name>A0A1I1J4F2_9ACTN</name>
<evidence type="ECO:0000256" key="7">
    <source>
        <dbReference type="ARBA" id="ARBA00048263"/>
    </source>
</evidence>